<gene>
    <name evidence="2" type="ORF">TorRG33x02_164410</name>
</gene>
<organism evidence="2 3">
    <name type="scientific">Trema orientale</name>
    <name type="common">Charcoal tree</name>
    <name type="synonym">Celtis orientalis</name>
    <dbReference type="NCBI Taxonomy" id="63057"/>
    <lineage>
        <taxon>Eukaryota</taxon>
        <taxon>Viridiplantae</taxon>
        <taxon>Streptophyta</taxon>
        <taxon>Embryophyta</taxon>
        <taxon>Tracheophyta</taxon>
        <taxon>Spermatophyta</taxon>
        <taxon>Magnoliopsida</taxon>
        <taxon>eudicotyledons</taxon>
        <taxon>Gunneridae</taxon>
        <taxon>Pentapetalae</taxon>
        <taxon>rosids</taxon>
        <taxon>fabids</taxon>
        <taxon>Rosales</taxon>
        <taxon>Cannabaceae</taxon>
        <taxon>Trema</taxon>
    </lineage>
</organism>
<dbReference type="Proteomes" id="UP000237000">
    <property type="component" value="Unassembled WGS sequence"/>
</dbReference>
<dbReference type="OrthoDB" id="10487996at2759"/>
<protein>
    <submittedName>
        <fullName evidence="2">Uncharacterized protein</fullName>
    </submittedName>
</protein>
<name>A0A2P5EQF2_TREOI</name>
<dbReference type="EMBL" id="JXTC01000113">
    <property type="protein sequence ID" value="PON87746.1"/>
    <property type="molecule type" value="Genomic_DNA"/>
</dbReference>
<evidence type="ECO:0000256" key="1">
    <source>
        <dbReference type="SAM" id="MobiDB-lite"/>
    </source>
</evidence>
<dbReference type="InParanoid" id="A0A2P5EQF2"/>
<reference evidence="3" key="1">
    <citation type="submission" date="2016-06" db="EMBL/GenBank/DDBJ databases">
        <title>Parallel loss of symbiosis genes in relatives of nitrogen-fixing non-legume Parasponia.</title>
        <authorList>
            <person name="Van Velzen R."/>
            <person name="Holmer R."/>
            <person name="Bu F."/>
            <person name="Rutten L."/>
            <person name="Van Zeijl A."/>
            <person name="Liu W."/>
            <person name="Santuari L."/>
            <person name="Cao Q."/>
            <person name="Sharma T."/>
            <person name="Shen D."/>
            <person name="Roswanjaya Y."/>
            <person name="Wardhani T."/>
            <person name="Kalhor M.S."/>
            <person name="Jansen J."/>
            <person name="Van den Hoogen J."/>
            <person name="Gungor B."/>
            <person name="Hartog M."/>
            <person name="Hontelez J."/>
            <person name="Verver J."/>
            <person name="Yang W.-C."/>
            <person name="Schijlen E."/>
            <person name="Repin R."/>
            <person name="Schilthuizen M."/>
            <person name="Schranz E."/>
            <person name="Heidstra R."/>
            <person name="Miyata K."/>
            <person name="Fedorova E."/>
            <person name="Kohlen W."/>
            <person name="Bisseling T."/>
            <person name="Smit S."/>
            <person name="Geurts R."/>
        </authorList>
    </citation>
    <scope>NUCLEOTIDE SEQUENCE [LARGE SCALE GENOMIC DNA]</scope>
    <source>
        <strain evidence="3">cv. RG33-2</strain>
    </source>
</reference>
<keyword evidence="3" id="KW-1185">Reference proteome</keyword>
<evidence type="ECO:0000313" key="2">
    <source>
        <dbReference type="EMBL" id="PON87746.1"/>
    </source>
</evidence>
<accession>A0A2P5EQF2</accession>
<feature type="region of interest" description="Disordered" evidence="1">
    <location>
        <begin position="26"/>
        <end position="47"/>
    </location>
</feature>
<sequence length="68" mass="7483">MRWSRNVMFLCQHSLVPAKRRTAMSEGRFGSMDSSSARAVESDGLSPRGCEDCELGLVAGNIVKKMAY</sequence>
<evidence type="ECO:0000313" key="3">
    <source>
        <dbReference type="Proteomes" id="UP000237000"/>
    </source>
</evidence>
<dbReference type="AlphaFoldDB" id="A0A2P5EQF2"/>
<comment type="caution">
    <text evidence="2">The sequence shown here is derived from an EMBL/GenBank/DDBJ whole genome shotgun (WGS) entry which is preliminary data.</text>
</comment>
<proteinExistence type="predicted"/>